<keyword evidence="1" id="KW-0472">Membrane</keyword>
<protein>
    <submittedName>
        <fullName evidence="2">Uncharacterized protein</fullName>
    </submittedName>
</protein>
<proteinExistence type="predicted"/>
<evidence type="ECO:0000313" key="2">
    <source>
        <dbReference type="EMBL" id="PBK94537.1"/>
    </source>
</evidence>
<dbReference type="OrthoDB" id="3115293at2759"/>
<name>A0A2H3DZL4_ARMGA</name>
<keyword evidence="1" id="KW-1133">Transmembrane helix</keyword>
<dbReference type="AlphaFoldDB" id="A0A2H3DZL4"/>
<accession>A0A2H3DZL4</accession>
<feature type="non-terminal residue" evidence="2">
    <location>
        <position position="1"/>
    </location>
</feature>
<dbReference type="InParanoid" id="A0A2H3DZL4"/>
<gene>
    <name evidence="2" type="ORF">ARMGADRAFT_1099403</name>
</gene>
<keyword evidence="3" id="KW-1185">Reference proteome</keyword>
<sequence>MVQGTPMLMFGKVGSSGRGNGHGIMVLGTFVAPSSRPSKPKRACPSLSLSSLCAAGVPIFILPSSLMSPTLQHVPSTLSFPSIPPLDRPIAPQWSVMAPTHVVVVAIVSLVVVVMSMCTFGSPSHAEITADVESQDAAYTLVAPMSMPGVLMLPPLRAYMGGGGRIYAIQGSWGRQMHGKKLKSN</sequence>
<organism evidence="2 3">
    <name type="scientific">Armillaria gallica</name>
    <name type="common">Bulbous honey fungus</name>
    <name type="synonym">Armillaria bulbosa</name>
    <dbReference type="NCBI Taxonomy" id="47427"/>
    <lineage>
        <taxon>Eukaryota</taxon>
        <taxon>Fungi</taxon>
        <taxon>Dikarya</taxon>
        <taxon>Basidiomycota</taxon>
        <taxon>Agaricomycotina</taxon>
        <taxon>Agaricomycetes</taxon>
        <taxon>Agaricomycetidae</taxon>
        <taxon>Agaricales</taxon>
        <taxon>Marasmiineae</taxon>
        <taxon>Physalacriaceae</taxon>
        <taxon>Armillaria</taxon>
    </lineage>
</organism>
<keyword evidence="1" id="KW-0812">Transmembrane</keyword>
<dbReference type="Proteomes" id="UP000217790">
    <property type="component" value="Unassembled WGS sequence"/>
</dbReference>
<evidence type="ECO:0000313" key="3">
    <source>
        <dbReference type="Proteomes" id="UP000217790"/>
    </source>
</evidence>
<reference evidence="3" key="1">
    <citation type="journal article" date="2017" name="Nat. Ecol. Evol.">
        <title>Genome expansion and lineage-specific genetic innovations in the forest pathogenic fungi Armillaria.</title>
        <authorList>
            <person name="Sipos G."/>
            <person name="Prasanna A.N."/>
            <person name="Walter M.C."/>
            <person name="O'Connor E."/>
            <person name="Balint B."/>
            <person name="Krizsan K."/>
            <person name="Kiss B."/>
            <person name="Hess J."/>
            <person name="Varga T."/>
            <person name="Slot J."/>
            <person name="Riley R."/>
            <person name="Boka B."/>
            <person name="Rigling D."/>
            <person name="Barry K."/>
            <person name="Lee J."/>
            <person name="Mihaltcheva S."/>
            <person name="LaButti K."/>
            <person name="Lipzen A."/>
            <person name="Waldron R."/>
            <person name="Moloney N.M."/>
            <person name="Sperisen C."/>
            <person name="Kredics L."/>
            <person name="Vagvoelgyi C."/>
            <person name="Patrignani A."/>
            <person name="Fitzpatrick D."/>
            <person name="Nagy I."/>
            <person name="Doyle S."/>
            <person name="Anderson J.B."/>
            <person name="Grigoriev I.V."/>
            <person name="Gueldener U."/>
            <person name="Muensterkoetter M."/>
            <person name="Nagy L.G."/>
        </authorList>
    </citation>
    <scope>NUCLEOTIDE SEQUENCE [LARGE SCALE GENOMIC DNA]</scope>
    <source>
        <strain evidence="3">Ar21-2</strain>
    </source>
</reference>
<feature type="transmembrane region" description="Helical" evidence="1">
    <location>
        <begin position="94"/>
        <end position="115"/>
    </location>
</feature>
<evidence type="ECO:0000256" key="1">
    <source>
        <dbReference type="SAM" id="Phobius"/>
    </source>
</evidence>
<dbReference type="OMA" id="NRRMAVI"/>
<dbReference type="EMBL" id="KZ293654">
    <property type="protein sequence ID" value="PBK94537.1"/>
    <property type="molecule type" value="Genomic_DNA"/>
</dbReference>